<proteinExistence type="predicted"/>
<gene>
    <name evidence="1" type="ORF">D1639_03725</name>
</gene>
<accession>A0A7C9NUH2</accession>
<name>A0A7C9NUH2_9BACT</name>
<dbReference type="CDD" id="cd22231">
    <property type="entry name" value="RHH_NikR_HicB-like"/>
    <property type="match status" value="1"/>
</dbReference>
<evidence type="ECO:0000313" key="1">
    <source>
        <dbReference type="EMBL" id="NBI34152.1"/>
    </source>
</evidence>
<dbReference type="EMBL" id="QWKH01000016">
    <property type="protein sequence ID" value="NBI34152.1"/>
    <property type="molecule type" value="Genomic_DNA"/>
</dbReference>
<dbReference type="AlphaFoldDB" id="A0A7C9NUH2"/>
<comment type="caution">
    <text evidence="1">The sequence shown here is derived from an EMBL/GenBank/DDBJ whole genome shotgun (WGS) entry which is preliminary data.</text>
</comment>
<sequence length="82" mass="9108">MGHDTLARFGVTDEQLDAWEEDASRGVFPGEPRGEIVIGRPRLTDEPLRAVTVTLPQSMVEAIDRQTKNRSDFIRKAVAACL</sequence>
<reference evidence="1" key="1">
    <citation type="submission" date="2018-08" db="EMBL/GenBank/DDBJ databases">
        <title>Murine metabolic-syndrome-specific gut microbial biobank.</title>
        <authorList>
            <person name="Liu C."/>
        </authorList>
    </citation>
    <scope>NUCLEOTIDE SEQUENCE [LARGE SCALE GENOMIC DNA]</scope>
    <source>
        <strain evidence="1">Z82</strain>
    </source>
</reference>
<organism evidence="1">
    <name type="scientific">Muribaculaceae bacterium Z82</name>
    <dbReference type="NCBI Taxonomy" id="2304548"/>
    <lineage>
        <taxon>Bacteria</taxon>
        <taxon>Pseudomonadati</taxon>
        <taxon>Bacteroidota</taxon>
        <taxon>Bacteroidia</taxon>
        <taxon>Bacteroidales</taxon>
        <taxon>Muribaculaceae</taxon>
    </lineage>
</organism>
<protein>
    <recommendedName>
        <fullName evidence="2">CopG family transcriptional regulator</fullName>
    </recommendedName>
</protein>
<evidence type="ECO:0008006" key="2">
    <source>
        <dbReference type="Google" id="ProtNLM"/>
    </source>
</evidence>